<dbReference type="Proteomes" id="UP000829517">
    <property type="component" value="Unassembled WGS sequence"/>
</dbReference>
<dbReference type="SFLD" id="SFLDG01067">
    <property type="entry name" value="SPASM/twitch_domain_containing"/>
    <property type="match status" value="1"/>
</dbReference>
<dbReference type="InterPro" id="IPR007197">
    <property type="entry name" value="rSAM"/>
</dbReference>
<proteinExistence type="predicted"/>
<feature type="domain" description="Radical SAM core" evidence="6">
    <location>
        <begin position="89"/>
        <end position="307"/>
    </location>
</feature>
<gene>
    <name evidence="7" type="ORF">JM658_13660</name>
</gene>
<dbReference type="PROSITE" id="PS51918">
    <property type="entry name" value="RADICAL_SAM"/>
    <property type="match status" value="1"/>
</dbReference>
<evidence type="ECO:0000313" key="7">
    <source>
        <dbReference type="EMBL" id="MCF8715877.1"/>
    </source>
</evidence>
<dbReference type="InterPro" id="IPR006638">
    <property type="entry name" value="Elp3/MiaA/NifB-like_rSAM"/>
</dbReference>
<evidence type="ECO:0000256" key="2">
    <source>
        <dbReference type="ARBA" id="ARBA00022691"/>
    </source>
</evidence>
<dbReference type="SFLD" id="SFLDG01100">
    <property type="entry name" value="methyltransferase_(Class_D)"/>
    <property type="match status" value="1"/>
</dbReference>
<evidence type="ECO:0000259" key="6">
    <source>
        <dbReference type="PROSITE" id="PS51918"/>
    </source>
</evidence>
<dbReference type="PANTHER" id="PTHR43306:SF1">
    <property type="entry name" value="7,8-DIHYDRO-6-HYDROXYMETHYLPTERIN DIMETHYLTRANSFERASE"/>
    <property type="match status" value="1"/>
</dbReference>
<evidence type="ECO:0000256" key="4">
    <source>
        <dbReference type="ARBA" id="ARBA00023004"/>
    </source>
</evidence>
<dbReference type="InterPro" id="IPR034474">
    <property type="entry name" value="Methyltransferase_Class_D"/>
</dbReference>
<keyword evidence="8" id="KW-1185">Reference proteome</keyword>
<dbReference type="Pfam" id="PF04055">
    <property type="entry name" value="Radical_SAM"/>
    <property type="match status" value="1"/>
</dbReference>
<keyword evidence="2" id="KW-0949">S-adenosyl-L-methionine</keyword>
<organism evidence="7 8">
    <name type="scientific">Joostella atrarenae</name>
    <dbReference type="NCBI Taxonomy" id="679257"/>
    <lineage>
        <taxon>Bacteria</taxon>
        <taxon>Pseudomonadati</taxon>
        <taxon>Bacteroidota</taxon>
        <taxon>Flavobacteriia</taxon>
        <taxon>Flavobacteriales</taxon>
        <taxon>Flavobacteriaceae</taxon>
        <taxon>Joostella</taxon>
    </lineage>
</organism>
<reference evidence="7 8" key="1">
    <citation type="submission" date="2021-01" db="EMBL/GenBank/DDBJ databases">
        <title>Genome sequencing of Joostella atrarenae M1-2 (= KCTC 23194).</title>
        <authorList>
            <person name="Zakaria M.R."/>
            <person name="Lam M.Q."/>
            <person name="Chong C.S."/>
        </authorList>
    </citation>
    <scope>NUCLEOTIDE SEQUENCE [LARGE SCALE GENOMIC DNA]</scope>
    <source>
        <strain evidence="7 8">M1-2</strain>
    </source>
</reference>
<dbReference type="InterPro" id="IPR056488">
    <property type="entry name" value="Zn_ribbon_HMPTM"/>
</dbReference>
<evidence type="ECO:0000256" key="1">
    <source>
        <dbReference type="ARBA" id="ARBA00001966"/>
    </source>
</evidence>
<dbReference type="CDD" id="cd01335">
    <property type="entry name" value="Radical_SAM"/>
    <property type="match status" value="1"/>
</dbReference>
<name>A0ABS9J614_9FLAO</name>
<sequence length="464" mass="53399">MPTRKYTYYDFTLSLCPECLKRVDAKIVFEDENVYMLKRCREHGSSKVLIADDIPYYKNLRNYNKPSETPYKFNTKTDYGCPYDCGLCPDHEQHSCLTIVEVTDRCNLTCPTCYAGSSPTYGRHRTLDEVKKMLDAVVANEKNPDVVQISGGEPTIHPDFFEIMDYAKSLPIRHLMLNTNGLRIAKEKEFAKRLKEYTPDFEIYLQFDSFDDEVLKEMRGATLSSIRKQAIENLNELNLSTTLVVTLQKGLNDGEVGDIIDYALKQKCVRGVTFQPTQIAGRLENFNLEKDRITLTEVRRKILEQTDVFNEDDILPVPCNPDALAMGYALKLDGEVFPLTRYINPEDLLNNSKNTIVYEQDESLQGKMIELFSTGNSVEVAEENLKSIMCCLPNIDAPNLGYDNLFRVIIMQFIDAYNFDVRAVKKSCVHIVNKDYKIIPFETMNLFYRDDKVAYLNELKKEMI</sequence>
<comment type="cofactor">
    <cofactor evidence="1">
        <name>[4Fe-4S] cluster</name>
        <dbReference type="ChEBI" id="CHEBI:49883"/>
    </cofactor>
</comment>
<dbReference type="Pfam" id="PF23545">
    <property type="entry name" value="Zn_ribbon_HMPTM"/>
    <property type="match status" value="1"/>
</dbReference>
<dbReference type="RefSeq" id="WP_236959839.1">
    <property type="nucleotide sequence ID" value="NZ_JAETXX010000010.1"/>
</dbReference>
<evidence type="ECO:0000313" key="8">
    <source>
        <dbReference type="Proteomes" id="UP000829517"/>
    </source>
</evidence>
<comment type="caution">
    <text evidence="7">The sequence shown here is derived from an EMBL/GenBank/DDBJ whole genome shotgun (WGS) entry which is preliminary data.</text>
</comment>
<accession>A0ABS9J614</accession>
<dbReference type="InterPro" id="IPR058240">
    <property type="entry name" value="rSAM_sf"/>
</dbReference>
<dbReference type="SMART" id="SM00729">
    <property type="entry name" value="Elp3"/>
    <property type="match status" value="1"/>
</dbReference>
<keyword evidence="3" id="KW-0479">Metal-binding</keyword>
<dbReference type="SFLD" id="SFLDS00029">
    <property type="entry name" value="Radical_SAM"/>
    <property type="match status" value="1"/>
</dbReference>
<evidence type="ECO:0000256" key="3">
    <source>
        <dbReference type="ARBA" id="ARBA00022723"/>
    </source>
</evidence>
<dbReference type="Gene3D" id="3.20.20.70">
    <property type="entry name" value="Aldolase class I"/>
    <property type="match status" value="1"/>
</dbReference>
<dbReference type="PANTHER" id="PTHR43306">
    <property type="entry name" value="7,8-DIHYDRO-6-HYDROXYMETHYLPTERIN DIMETHYLTRANSFERASE"/>
    <property type="match status" value="1"/>
</dbReference>
<keyword evidence="4" id="KW-0408">Iron</keyword>
<dbReference type="InterPro" id="IPR013785">
    <property type="entry name" value="Aldolase_TIM"/>
</dbReference>
<dbReference type="EMBL" id="JAETXX010000010">
    <property type="protein sequence ID" value="MCF8715877.1"/>
    <property type="molecule type" value="Genomic_DNA"/>
</dbReference>
<protein>
    <submittedName>
        <fullName evidence="7">Radical SAM protein</fullName>
    </submittedName>
</protein>
<evidence type="ECO:0000256" key="5">
    <source>
        <dbReference type="ARBA" id="ARBA00023014"/>
    </source>
</evidence>
<keyword evidence="5" id="KW-0411">Iron-sulfur</keyword>
<dbReference type="SUPFAM" id="SSF102114">
    <property type="entry name" value="Radical SAM enzymes"/>
    <property type="match status" value="1"/>
</dbReference>